<evidence type="ECO:0000313" key="3">
    <source>
        <dbReference type="EMBL" id="SVC65414.1"/>
    </source>
</evidence>
<keyword evidence="1" id="KW-0812">Transmembrane</keyword>
<feature type="transmembrane region" description="Helical" evidence="1">
    <location>
        <begin position="209"/>
        <end position="226"/>
    </location>
</feature>
<protein>
    <recommendedName>
        <fullName evidence="2">DUF6785 domain-containing protein</fullName>
    </recommendedName>
</protein>
<dbReference type="AlphaFoldDB" id="A0A382NW84"/>
<dbReference type="InterPro" id="IPR046712">
    <property type="entry name" value="DUF6785"/>
</dbReference>
<feature type="transmembrane region" description="Helical" evidence="1">
    <location>
        <begin position="39"/>
        <end position="58"/>
    </location>
</feature>
<dbReference type="Pfam" id="PF20581">
    <property type="entry name" value="DUF6785"/>
    <property type="match status" value="1"/>
</dbReference>
<gene>
    <name evidence="3" type="ORF">METZ01_LOCUS318268</name>
</gene>
<dbReference type="EMBL" id="UINC01103210">
    <property type="protein sequence ID" value="SVC65414.1"/>
    <property type="molecule type" value="Genomic_DNA"/>
</dbReference>
<accession>A0A382NW84</accession>
<keyword evidence="1" id="KW-1133">Transmembrane helix</keyword>
<keyword evidence="1" id="KW-0472">Membrane</keyword>
<feature type="transmembrane region" description="Helical" evidence="1">
    <location>
        <begin position="150"/>
        <end position="171"/>
    </location>
</feature>
<organism evidence="3">
    <name type="scientific">marine metagenome</name>
    <dbReference type="NCBI Taxonomy" id="408172"/>
    <lineage>
        <taxon>unclassified sequences</taxon>
        <taxon>metagenomes</taxon>
        <taxon>ecological metagenomes</taxon>
    </lineage>
</organism>
<name>A0A382NW84_9ZZZZ</name>
<evidence type="ECO:0000259" key="2">
    <source>
        <dbReference type="Pfam" id="PF20581"/>
    </source>
</evidence>
<reference evidence="3" key="1">
    <citation type="submission" date="2018-05" db="EMBL/GenBank/DDBJ databases">
        <authorList>
            <person name="Lanie J.A."/>
            <person name="Ng W.-L."/>
            <person name="Kazmierczak K.M."/>
            <person name="Andrzejewski T.M."/>
            <person name="Davidsen T.M."/>
            <person name="Wayne K.J."/>
            <person name="Tettelin H."/>
            <person name="Glass J.I."/>
            <person name="Rusch D."/>
            <person name="Podicherti R."/>
            <person name="Tsui H.-C.T."/>
            <person name="Winkler M.E."/>
        </authorList>
    </citation>
    <scope>NUCLEOTIDE SEQUENCE</scope>
</reference>
<evidence type="ECO:0000256" key="1">
    <source>
        <dbReference type="SAM" id="Phobius"/>
    </source>
</evidence>
<sequence length="243" mass="27968">MKNRLFRAIIVSLVWVVFQSATASYIHGNSIGQLIANHLPLGGLFFLTVLVLVVNPILRTIDDQSGFSVSELVIIWTMISAASAVPGYGMMEFLFPILVAPIHFAAPQNQWKEVLFPHLPEWLYVSDSSAVNSFYIGEAVVPWQVWFQPAGFWISTSLILSFIVICWSVIIRKQWVERERYPFPLVQIPNMMIDQHPNRIFNRILSNRFLWIGFMIALVIHLFRGLHRYWPVIPHLQISYGFG</sequence>
<feature type="transmembrane region" description="Helical" evidence="1">
    <location>
        <begin position="70"/>
        <end position="91"/>
    </location>
</feature>
<feature type="domain" description="DUF6785" evidence="2">
    <location>
        <begin position="6"/>
        <end position="238"/>
    </location>
</feature>
<feature type="non-terminal residue" evidence="3">
    <location>
        <position position="243"/>
    </location>
</feature>
<proteinExistence type="predicted"/>